<proteinExistence type="predicted"/>
<dbReference type="EMBL" id="NIPR01000014">
    <property type="protein sequence ID" value="PMD71145.1"/>
    <property type="molecule type" value="Genomic_DNA"/>
</dbReference>
<accession>A0A2N7AUH7</accession>
<comment type="caution">
    <text evidence="1">The sequence shown here is derived from an EMBL/GenBank/DDBJ whole genome shotgun (WGS) entry which is preliminary data.</text>
</comment>
<dbReference type="NCBIfam" id="TIGR01662">
    <property type="entry name" value="HAD-SF-IIIA"/>
    <property type="match status" value="1"/>
</dbReference>
<keyword evidence="2" id="KW-1185">Reference proteome</keyword>
<dbReference type="SFLD" id="SFLDS00003">
    <property type="entry name" value="Haloacid_Dehalogenase"/>
    <property type="match status" value="1"/>
</dbReference>
<dbReference type="NCBIfam" id="TIGR01549">
    <property type="entry name" value="HAD-SF-IA-v1"/>
    <property type="match status" value="1"/>
</dbReference>
<dbReference type="Pfam" id="PF13419">
    <property type="entry name" value="HAD_2"/>
    <property type="match status" value="1"/>
</dbReference>
<dbReference type="PANTHER" id="PTHR43434:SF25">
    <property type="entry name" value="PHOSPHOGLYCOLATE PHOSPHATASE"/>
    <property type="match status" value="1"/>
</dbReference>
<dbReference type="InterPro" id="IPR036412">
    <property type="entry name" value="HAD-like_sf"/>
</dbReference>
<dbReference type="RefSeq" id="WP_102196031.1">
    <property type="nucleotide sequence ID" value="NZ_NIPR01000014.1"/>
</dbReference>
<gene>
    <name evidence="1" type="ORF">CBP76_05940</name>
</gene>
<dbReference type="InterPro" id="IPR006439">
    <property type="entry name" value="HAD-SF_hydro_IA"/>
</dbReference>
<dbReference type="GO" id="GO:0006281">
    <property type="term" value="P:DNA repair"/>
    <property type="evidence" value="ECO:0007669"/>
    <property type="project" value="TreeGrafter"/>
</dbReference>
<evidence type="ECO:0000313" key="2">
    <source>
        <dbReference type="Proteomes" id="UP000235649"/>
    </source>
</evidence>
<protein>
    <submittedName>
        <fullName evidence="1">Haloacid dehalogenase</fullName>
    </submittedName>
</protein>
<dbReference type="InterPro" id="IPR023198">
    <property type="entry name" value="PGP-like_dom2"/>
</dbReference>
<dbReference type="Proteomes" id="UP000235649">
    <property type="component" value="Unassembled WGS sequence"/>
</dbReference>
<dbReference type="InterPro" id="IPR006549">
    <property type="entry name" value="HAD-SF_hydro_IIIA"/>
</dbReference>
<organism evidence="1 2">
    <name type="scientific">Companilactobacillus nuruki</name>
    <dbReference type="NCBI Taxonomy" id="1993540"/>
    <lineage>
        <taxon>Bacteria</taxon>
        <taxon>Bacillati</taxon>
        <taxon>Bacillota</taxon>
        <taxon>Bacilli</taxon>
        <taxon>Lactobacillales</taxon>
        <taxon>Lactobacillaceae</taxon>
        <taxon>Companilactobacillus</taxon>
    </lineage>
</organism>
<dbReference type="GO" id="GO:0008967">
    <property type="term" value="F:phosphoglycolate phosphatase activity"/>
    <property type="evidence" value="ECO:0007669"/>
    <property type="project" value="TreeGrafter"/>
</dbReference>
<dbReference type="PANTHER" id="PTHR43434">
    <property type="entry name" value="PHOSPHOGLYCOLATE PHOSPHATASE"/>
    <property type="match status" value="1"/>
</dbReference>
<dbReference type="GO" id="GO:0005829">
    <property type="term" value="C:cytosol"/>
    <property type="evidence" value="ECO:0007669"/>
    <property type="project" value="TreeGrafter"/>
</dbReference>
<dbReference type="OrthoDB" id="9807630at2"/>
<dbReference type="InterPro" id="IPR050155">
    <property type="entry name" value="HAD-like_hydrolase_sf"/>
</dbReference>
<dbReference type="SUPFAM" id="SSF56784">
    <property type="entry name" value="HAD-like"/>
    <property type="match status" value="1"/>
</dbReference>
<reference evidence="1 2" key="1">
    <citation type="submission" date="2017-05" db="EMBL/GenBank/DDBJ databases">
        <title>Lactobacillus nurukis nov., sp. nov., isolated from nuruk.</title>
        <authorList>
            <person name="Kim S.-J."/>
        </authorList>
    </citation>
    <scope>NUCLEOTIDE SEQUENCE [LARGE SCALE GENOMIC DNA]</scope>
    <source>
        <strain evidence="1 2">SYF10-1a</strain>
    </source>
</reference>
<dbReference type="Gene3D" id="1.10.150.240">
    <property type="entry name" value="Putative phosphatase, domain 2"/>
    <property type="match status" value="1"/>
</dbReference>
<sequence>MKSIVWDFDDTIANSYSGIVSATQKSLRENFGISLSKDTIFKEAKKTSIRKFVTEILNNEENVDQAVKIFYVSYFRYEKEYHDKITLMPHIKNVLEFCKEKGYEQFIVTHRDQSIYDLVRSLGIANYFTEVVSVADNHKRKPDPEMLNYLIDKYKLTANELWTIGDRQIDLDFGKNVGAQTILLNSDNVDFAYDYKVSDVLEIEEIL</sequence>
<dbReference type="InterPro" id="IPR023214">
    <property type="entry name" value="HAD_sf"/>
</dbReference>
<evidence type="ECO:0000313" key="1">
    <source>
        <dbReference type="EMBL" id="PMD71145.1"/>
    </source>
</evidence>
<dbReference type="AlphaFoldDB" id="A0A2N7AUH7"/>
<name>A0A2N7AUH7_9LACO</name>
<dbReference type="SFLD" id="SFLDG01129">
    <property type="entry name" value="C1.5:_HAD__Beta-PGM__Phosphata"/>
    <property type="match status" value="1"/>
</dbReference>
<dbReference type="Gene3D" id="3.40.50.1000">
    <property type="entry name" value="HAD superfamily/HAD-like"/>
    <property type="match status" value="1"/>
</dbReference>
<dbReference type="InterPro" id="IPR041492">
    <property type="entry name" value="HAD_2"/>
</dbReference>